<keyword evidence="3 12" id="KW-0963">Cytoplasm</keyword>
<keyword evidence="8 12" id="KW-0131">Cell cycle</keyword>
<dbReference type="PANTHER" id="PTHR43783:SF1">
    <property type="entry name" value="UDP-N-ACETYLGLUCOSAMINE 1-CARBOXYVINYLTRANSFERASE"/>
    <property type="match status" value="1"/>
</dbReference>
<comment type="caution">
    <text evidence="14">The sequence shown here is derived from an EMBL/GenBank/DDBJ whole genome shotgun (WGS) entry which is preliminary data.</text>
</comment>
<comment type="subcellular location">
    <subcellularLocation>
        <location evidence="1 12">Cytoplasm</location>
    </subcellularLocation>
</comment>
<evidence type="ECO:0000256" key="4">
    <source>
        <dbReference type="ARBA" id="ARBA00022618"/>
    </source>
</evidence>
<dbReference type="GO" id="GO:0019277">
    <property type="term" value="P:UDP-N-acetylgalactosamine biosynthetic process"/>
    <property type="evidence" value="ECO:0007669"/>
    <property type="project" value="InterPro"/>
</dbReference>
<comment type="similarity">
    <text evidence="10 12">Belongs to the EPSP synthase family. MurA subfamily.</text>
</comment>
<keyword evidence="12" id="KW-0670">Pyruvate</keyword>
<dbReference type="PANTHER" id="PTHR43783">
    <property type="entry name" value="UDP-N-ACETYLGLUCOSAMINE 1-CARBOXYVINYLTRANSFERASE"/>
    <property type="match status" value="1"/>
</dbReference>
<feature type="binding site" evidence="12">
    <location>
        <begin position="22"/>
        <end position="23"/>
    </location>
    <ligand>
        <name>phosphoenolpyruvate</name>
        <dbReference type="ChEBI" id="CHEBI:58702"/>
    </ligand>
</feature>
<name>A0A921DR19_9BACT</name>
<dbReference type="GO" id="GO:0071555">
    <property type="term" value="P:cell wall organization"/>
    <property type="evidence" value="ECO:0007669"/>
    <property type="project" value="UniProtKB-KW"/>
</dbReference>
<dbReference type="InterPro" id="IPR001986">
    <property type="entry name" value="Enolpyruvate_Tfrase_dom"/>
</dbReference>
<comment type="function">
    <text evidence="12">Cell wall formation. Adds enolpyruvyl to UDP-N-acetylglucosamine.</text>
</comment>
<sequence length="434" mass="46063">MDSFLIQGGVPLRGVMEVSGSKNAALPVIMASIAVNDKVTYTNVPDLRDIHTTIKLLNMLGREASLENGVATLEHGVLGLKNGVVTVKNGELGMEAPYELVKTMRASVLCLGPLLARRGEARVSLPGGCAIGARPVDQHLSALEKMGAVFDLESGYIHGRCPGGLKGAHIRFDFPTVGGTENVLMASCLAKGETVLENVAREPEIVDLASFLISCGARIEGQGSNVIRVQGVEKLHGCTYAIMPDRIEAGTFLIAAGVTGGELLLKNCPLGDMDAVVEKLREAGMSIEETPEGVLARVGAEGLRGVDISTRPHPGFPTDMQAQFMVLLCCAQGSGLVEENIFENRFMHVQELVRMGADIHVRGSSAMVRGGRRLTGAPVMASDLRAGAALVLAALAAEGETRVQRIYHVDRGYEHLAEKLSAVGARICRVKEPD</sequence>
<dbReference type="Pfam" id="PF00275">
    <property type="entry name" value="EPSP_synthase"/>
    <property type="match status" value="1"/>
</dbReference>
<dbReference type="Proteomes" id="UP000698963">
    <property type="component" value="Unassembled WGS sequence"/>
</dbReference>
<dbReference type="Gene3D" id="3.65.10.10">
    <property type="entry name" value="Enolpyruvate transferase domain"/>
    <property type="match status" value="2"/>
</dbReference>
<evidence type="ECO:0000256" key="7">
    <source>
        <dbReference type="ARBA" id="ARBA00022984"/>
    </source>
</evidence>
<dbReference type="RefSeq" id="WP_304120859.1">
    <property type="nucleotide sequence ID" value="NZ_DYZA01000044.1"/>
</dbReference>
<dbReference type="InterPro" id="IPR013792">
    <property type="entry name" value="RNA3'P_cycl/enolpyr_Trfase_a/b"/>
</dbReference>
<keyword evidence="9 12" id="KW-0961">Cell wall biogenesis/degradation</keyword>
<dbReference type="GO" id="GO:0051301">
    <property type="term" value="P:cell division"/>
    <property type="evidence" value="ECO:0007669"/>
    <property type="project" value="UniProtKB-KW"/>
</dbReference>
<comment type="catalytic activity">
    <reaction evidence="11 12">
        <text>phosphoenolpyruvate + UDP-N-acetyl-alpha-D-glucosamine = UDP-N-acetyl-3-O-(1-carboxyvinyl)-alpha-D-glucosamine + phosphate</text>
        <dbReference type="Rhea" id="RHEA:18681"/>
        <dbReference type="ChEBI" id="CHEBI:43474"/>
        <dbReference type="ChEBI" id="CHEBI:57705"/>
        <dbReference type="ChEBI" id="CHEBI:58702"/>
        <dbReference type="ChEBI" id="CHEBI:68483"/>
        <dbReference type="EC" id="2.5.1.7"/>
    </reaction>
</comment>
<feature type="active site" description="Proton donor" evidence="12">
    <location>
        <position position="129"/>
    </location>
</feature>
<feature type="binding site" evidence="12">
    <location>
        <position position="341"/>
    </location>
    <ligand>
        <name>UDP-N-acetyl-alpha-D-glucosamine</name>
        <dbReference type="ChEBI" id="CHEBI:57705"/>
    </ligand>
</feature>
<feature type="modified residue" description="2-(S-cysteinyl)pyruvic acid O-phosphothioketal" evidence="12">
    <location>
        <position position="129"/>
    </location>
</feature>
<evidence type="ECO:0000256" key="9">
    <source>
        <dbReference type="ARBA" id="ARBA00023316"/>
    </source>
</evidence>
<reference evidence="14" key="2">
    <citation type="submission" date="2021-09" db="EMBL/GenBank/DDBJ databases">
        <authorList>
            <person name="Gilroy R."/>
        </authorList>
    </citation>
    <scope>NUCLEOTIDE SEQUENCE</scope>
    <source>
        <strain evidence="14">ChiGjej2B2-19336</strain>
    </source>
</reference>
<dbReference type="AlphaFoldDB" id="A0A921DR19"/>
<proteinExistence type="inferred from homology"/>
<evidence type="ECO:0000256" key="6">
    <source>
        <dbReference type="ARBA" id="ARBA00022960"/>
    </source>
</evidence>
<gene>
    <name evidence="12 14" type="primary">murA</name>
    <name evidence="14" type="ORF">K8W16_02480</name>
</gene>
<dbReference type="FunFam" id="3.65.10.10:FF:000001">
    <property type="entry name" value="UDP-N-acetylglucosamine 1-carboxyvinyltransferase"/>
    <property type="match status" value="1"/>
</dbReference>
<evidence type="ECO:0000256" key="2">
    <source>
        <dbReference type="ARBA" id="ARBA00004752"/>
    </source>
</evidence>
<dbReference type="EMBL" id="DYZA01000044">
    <property type="protein sequence ID" value="HJD96498.1"/>
    <property type="molecule type" value="Genomic_DNA"/>
</dbReference>
<feature type="binding site" evidence="12">
    <location>
        <position position="319"/>
    </location>
    <ligand>
        <name>UDP-N-acetyl-alpha-D-glucosamine</name>
        <dbReference type="ChEBI" id="CHEBI:57705"/>
    </ligand>
</feature>
<comment type="caution">
    <text evidence="12">Lacks conserved residue(s) required for the propagation of feature annotation.</text>
</comment>
<comment type="pathway">
    <text evidence="2 12">Cell wall biogenesis; peptidoglycan biosynthesis.</text>
</comment>
<dbReference type="InterPro" id="IPR050068">
    <property type="entry name" value="MurA_subfamily"/>
</dbReference>
<evidence type="ECO:0000256" key="8">
    <source>
        <dbReference type="ARBA" id="ARBA00023306"/>
    </source>
</evidence>
<evidence type="ECO:0000256" key="10">
    <source>
        <dbReference type="ARBA" id="ARBA00038367"/>
    </source>
</evidence>
<evidence type="ECO:0000256" key="1">
    <source>
        <dbReference type="ARBA" id="ARBA00004496"/>
    </source>
</evidence>
<dbReference type="CDD" id="cd01555">
    <property type="entry name" value="UdpNAET"/>
    <property type="match status" value="1"/>
</dbReference>
<feature type="binding site" evidence="12">
    <location>
        <begin position="134"/>
        <end position="138"/>
    </location>
    <ligand>
        <name>UDP-N-acetyl-alpha-D-glucosamine</name>
        <dbReference type="ChEBI" id="CHEBI:57705"/>
    </ligand>
</feature>
<dbReference type="EC" id="2.5.1.7" evidence="12"/>
<keyword evidence="7 12" id="KW-0573">Peptidoglycan synthesis</keyword>
<evidence type="ECO:0000256" key="5">
    <source>
        <dbReference type="ARBA" id="ARBA00022679"/>
    </source>
</evidence>
<feature type="domain" description="Enolpyruvate transferase" evidence="13">
    <location>
        <begin position="7"/>
        <end position="420"/>
    </location>
</feature>
<keyword evidence="4 12" id="KW-0132">Cell division</keyword>
<feature type="binding site" evidence="12">
    <location>
        <position position="105"/>
    </location>
    <ligand>
        <name>UDP-N-acetyl-alpha-D-glucosamine</name>
        <dbReference type="ChEBI" id="CHEBI:57705"/>
    </ligand>
</feature>
<evidence type="ECO:0000313" key="15">
    <source>
        <dbReference type="Proteomes" id="UP000698963"/>
    </source>
</evidence>
<evidence type="ECO:0000259" key="13">
    <source>
        <dbReference type="Pfam" id="PF00275"/>
    </source>
</evidence>
<evidence type="ECO:0000256" key="3">
    <source>
        <dbReference type="ARBA" id="ARBA00022490"/>
    </source>
</evidence>
<organism evidence="14 15">
    <name type="scientific">Mailhella massiliensis</name>
    <dbReference type="NCBI Taxonomy" id="1903261"/>
    <lineage>
        <taxon>Bacteria</taxon>
        <taxon>Pseudomonadati</taxon>
        <taxon>Thermodesulfobacteriota</taxon>
        <taxon>Desulfovibrionia</taxon>
        <taxon>Desulfovibrionales</taxon>
        <taxon>Desulfovibrionaceae</taxon>
        <taxon>Mailhella</taxon>
    </lineage>
</organism>
<dbReference type="GO" id="GO:0009252">
    <property type="term" value="P:peptidoglycan biosynthetic process"/>
    <property type="evidence" value="ECO:0007669"/>
    <property type="project" value="UniProtKB-UniRule"/>
</dbReference>
<dbReference type="HAMAP" id="MF_00111">
    <property type="entry name" value="MurA"/>
    <property type="match status" value="1"/>
</dbReference>
<dbReference type="NCBIfam" id="NF006873">
    <property type="entry name" value="PRK09369.1"/>
    <property type="match status" value="1"/>
</dbReference>
<dbReference type="SUPFAM" id="SSF55205">
    <property type="entry name" value="EPT/RTPC-like"/>
    <property type="match status" value="1"/>
</dbReference>
<reference evidence="14" key="1">
    <citation type="journal article" date="2021" name="PeerJ">
        <title>Extensive microbial diversity within the chicken gut microbiome revealed by metagenomics and culture.</title>
        <authorList>
            <person name="Gilroy R."/>
            <person name="Ravi A."/>
            <person name="Getino M."/>
            <person name="Pursley I."/>
            <person name="Horton D.L."/>
            <person name="Alikhan N.F."/>
            <person name="Baker D."/>
            <person name="Gharbi K."/>
            <person name="Hall N."/>
            <person name="Watson M."/>
            <person name="Adriaenssens E.M."/>
            <person name="Foster-Nyarko E."/>
            <person name="Jarju S."/>
            <person name="Secka A."/>
            <person name="Antonio M."/>
            <person name="Oren A."/>
            <person name="Chaudhuri R.R."/>
            <person name="La Ragione R."/>
            <person name="Hildebrand F."/>
            <person name="Pallen M.J."/>
        </authorList>
    </citation>
    <scope>NUCLEOTIDE SEQUENCE</scope>
    <source>
        <strain evidence="14">ChiGjej2B2-19336</strain>
    </source>
</reference>
<dbReference type="InterPro" id="IPR036968">
    <property type="entry name" value="Enolpyruvate_Tfrase_sf"/>
</dbReference>
<dbReference type="NCBIfam" id="TIGR01072">
    <property type="entry name" value="murA"/>
    <property type="match status" value="1"/>
</dbReference>
<dbReference type="GO" id="GO:0008360">
    <property type="term" value="P:regulation of cell shape"/>
    <property type="evidence" value="ECO:0007669"/>
    <property type="project" value="UniProtKB-KW"/>
</dbReference>
<accession>A0A921DR19</accession>
<evidence type="ECO:0000256" key="12">
    <source>
        <dbReference type="HAMAP-Rule" id="MF_00111"/>
    </source>
</evidence>
<dbReference type="InterPro" id="IPR005750">
    <property type="entry name" value="UDP_GlcNAc_COvinyl_MurA"/>
</dbReference>
<evidence type="ECO:0000256" key="11">
    <source>
        <dbReference type="ARBA" id="ARBA00047527"/>
    </source>
</evidence>
<protein>
    <recommendedName>
        <fullName evidence="12">UDP-N-acetylglucosamine 1-carboxyvinyltransferase</fullName>
        <ecNumber evidence="12">2.5.1.7</ecNumber>
    </recommendedName>
    <alternativeName>
        <fullName evidence="12">Enoylpyruvate transferase</fullName>
    </alternativeName>
    <alternativeName>
        <fullName evidence="12">UDP-N-acetylglucosamine enolpyruvyl transferase</fullName>
        <shortName evidence="12">EPT</shortName>
    </alternativeName>
</protein>
<dbReference type="GO" id="GO:0005737">
    <property type="term" value="C:cytoplasm"/>
    <property type="evidence" value="ECO:0007669"/>
    <property type="project" value="UniProtKB-SubCell"/>
</dbReference>
<keyword evidence="5 12" id="KW-0808">Transferase</keyword>
<dbReference type="GO" id="GO:0008760">
    <property type="term" value="F:UDP-N-acetylglucosamine 1-carboxyvinyltransferase activity"/>
    <property type="evidence" value="ECO:0007669"/>
    <property type="project" value="UniProtKB-UniRule"/>
</dbReference>
<keyword evidence="6 12" id="KW-0133">Cell shape</keyword>
<evidence type="ECO:0000313" key="14">
    <source>
        <dbReference type="EMBL" id="HJD96498.1"/>
    </source>
</evidence>